<proteinExistence type="predicted"/>
<dbReference type="EMBL" id="JBHTEY010000004">
    <property type="protein sequence ID" value="MFC7614377.1"/>
    <property type="molecule type" value="Genomic_DNA"/>
</dbReference>
<evidence type="ECO:0000313" key="2">
    <source>
        <dbReference type="Proteomes" id="UP001596512"/>
    </source>
</evidence>
<accession>A0ABW2TKU9</accession>
<organism evidence="1 2">
    <name type="scientific">Actinokineospora soli</name>
    <dbReference type="NCBI Taxonomy" id="1048753"/>
    <lineage>
        <taxon>Bacteria</taxon>
        <taxon>Bacillati</taxon>
        <taxon>Actinomycetota</taxon>
        <taxon>Actinomycetes</taxon>
        <taxon>Pseudonocardiales</taxon>
        <taxon>Pseudonocardiaceae</taxon>
        <taxon>Actinokineospora</taxon>
    </lineage>
</organism>
<sequence length="202" mass="21530">MSANEPLDLTQRYGEAWCVTVTALPVDAALAAMGVHAPTPVADGPLLVDQHEETILLAHQITPAHALVLQLDPTGGWIGTDADVLHALAPHTTACTITYLPNNQEAWFAEPDHALSGIDPVTGRRWGTCGPDLTTSLDHLGYPADADEPSDELAQYTFSQCAALILRAATGLHLVPEHFDNPWIGGARPVDPDQVRDQVAAL</sequence>
<comment type="caution">
    <text evidence="1">The sequence shown here is derived from an EMBL/GenBank/DDBJ whole genome shotgun (WGS) entry which is preliminary data.</text>
</comment>
<keyword evidence="2" id="KW-1185">Reference proteome</keyword>
<reference evidence="2" key="1">
    <citation type="journal article" date="2019" name="Int. J. Syst. Evol. Microbiol.">
        <title>The Global Catalogue of Microorganisms (GCM) 10K type strain sequencing project: providing services to taxonomists for standard genome sequencing and annotation.</title>
        <authorList>
            <consortium name="The Broad Institute Genomics Platform"/>
            <consortium name="The Broad Institute Genome Sequencing Center for Infectious Disease"/>
            <person name="Wu L."/>
            <person name="Ma J."/>
        </authorList>
    </citation>
    <scope>NUCLEOTIDE SEQUENCE [LARGE SCALE GENOMIC DNA]</scope>
    <source>
        <strain evidence="2">JCM 17695</strain>
    </source>
</reference>
<gene>
    <name evidence="1" type="ORF">ACFQV2_13465</name>
</gene>
<dbReference type="Proteomes" id="UP001596512">
    <property type="component" value="Unassembled WGS sequence"/>
</dbReference>
<evidence type="ECO:0000313" key="1">
    <source>
        <dbReference type="EMBL" id="MFC7614377.1"/>
    </source>
</evidence>
<protein>
    <submittedName>
        <fullName evidence="1">Uncharacterized protein</fullName>
    </submittedName>
</protein>
<name>A0ABW2TKU9_9PSEU</name>